<dbReference type="Proteomes" id="UP000016936">
    <property type="component" value="Unassembled WGS sequence"/>
</dbReference>
<proteinExistence type="predicted"/>
<keyword evidence="3" id="KW-1185">Reference proteome</keyword>
<gene>
    <name evidence="2" type="ORF">COCHEDRAFT_1062214</name>
</gene>
<accession>M2TY73</accession>
<sequence length="179" mass="20114">PVSTEALTGLLNQIKHSSCDGNERSKARHERLVQKLANAAQRLFARQALDQNYIGILRDANNEAKTRRKTKSEILQKVEKDGNGRVVMYEDLEMIRADRARKKAAKEAKEAQGKGKRGRPKAAAEADQGKGNMEKRVRNGKTTVLEAHSLDDVQKIPSAIQMPIDPMLESWRALEAQMW</sequence>
<organism evidence="2 3">
    <name type="scientific">Cochliobolus heterostrophus (strain C5 / ATCC 48332 / race O)</name>
    <name type="common">Southern corn leaf blight fungus</name>
    <name type="synonym">Bipolaris maydis</name>
    <dbReference type="NCBI Taxonomy" id="701091"/>
    <lineage>
        <taxon>Eukaryota</taxon>
        <taxon>Fungi</taxon>
        <taxon>Dikarya</taxon>
        <taxon>Ascomycota</taxon>
        <taxon>Pezizomycotina</taxon>
        <taxon>Dothideomycetes</taxon>
        <taxon>Pleosporomycetidae</taxon>
        <taxon>Pleosporales</taxon>
        <taxon>Pleosporineae</taxon>
        <taxon>Pleosporaceae</taxon>
        <taxon>Bipolaris</taxon>
    </lineage>
</organism>
<evidence type="ECO:0000256" key="1">
    <source>
        <dbReference type="SAM" id="MobiDB-lite"/>
    </source>
</evidence>
<dbReference type="EMBL" id="KB445584">
    <property type="protein sequence ID" value="EMD86741.1"/>
    <property type="molecule type" value="Genomic_DNA"/>
</dbReference>
<feature type="compositionally biased region" description="Basic and acidic residues" evidence="1">
    <location>
        <begin position="122"/>
        <end position="137"/>
    </location>
</feature>
<feature type="non-terminal residue" evidence="2">
    <location>
        <position position="1"/>
    </location>
</feature>
<dbReference type="HOGENOM" id="CLU_129078_0_0_1"/>
<dbReference type="AlphaFoldDB" id="M2TY73"/>
<evidence type="ECO:0000313" key="2">
    <source>
        <dbReference type="EMBL" id="EMD86741.1"/>
    </source>
</evidence>
<feature type="non-terminal residue" evidence="2">
    <location>
        <position position="179"/>
    </location>
</feature>
<reference evidence="2 3" key="1">
    <citation type="journal article" date="2012" name="PLoS Pathog.">
        <title>Diverse lifestyles and strategies of plant pathogenesis encoded in the genomes of eighteen Dothideomycetes fungi.</title>
        <authorList>
            <person name="Ohm R.A."/>
            <person name="Feau N."/>
            <person name="Henrissat B."/>
            <person name="Schoch C.L."/>
            <person name="Horwitz B.A."/>
            <person name="Barry K.W."/>
            <person name="Condon B.J."/>
            <person name="Copeland A.C."/>
            <person name="Dhillon B."/>
            <person name="Glaser F."/>
            <person name="Hesse C.N."/>
            <person name="Kosti I."/>
            <person name="LaButti K."/>
            <person name="Lindquist E.A."/>
            <person name="Lucas S."/>
            <person name="Salamov A.A."/>
            <person name="Bradshaw R.E."/>
            <person name="Ciuffetti L."/>
            <person name="Hamelin R.C."/>
            <person name="Kema G.H.J."/>
            <person name="Lawrence C."/>
            <person name="Scott J.A."/>
            <person name="Spatafora J.W."/>
            <person name="Turgeon B.G."/>
            <person name="de Wit P.J.G.M."/>
            <person name="Zhong S."/>
            <person name="Goodwin S.B."/>
            <person name="Grigoriev I.V."/>
        </authorList>
    </citation>
    <scope>NUCLEOTIDE SEQUENCE [LARGE SCALE GENOMIC DNA]</scope>
    <source>
        <strain evidence="3">C5 / ATCC 48332 / race O</strain>
    </source>
</reference>
<name>M2TY73_COCH5</name>
<reference evidence="3" key="2">
    <citation type="journal article" date="2013" name="PLoS Genet.">
        <title>Comparative genome structure, secondary metabolite, and effector coding capacity across Cochliobolus pathogens.</title>
        <authorList>
            <person name="Condon B.J."/>
            <person name="Leng Y."/>
            <person name="Wu D."/>
            <person name="Bushley K.E."/>
            <person name="Ohm R.A."/>
            <person name="Otillar R."/>
            <person name="Martin J."/>
            <person name="Schackwitz W."/>
            <person name="Grimwood J."/>
            <person name="MohdZainudin N."/>
            <person name="Xue C."/>
            <person name="Wang R."/>
            <person name="Manning V.A."/>
            <person name="Dhillon B."/>
            <person name="Tu Z.J."/>
            <person name="Steffenson B.J."/>
            <person name="Salamov A."/>
            <person name="Sun H."/>
            <person name="Lowry S."/>
            <person name="LaButti K."/>
            <person name="Han J."/>
            <person name="Copeland A."/>
            <person name="Lindquist E."/>
            <person name="Barry K."/>
            <person name="Schmutz J."/>
            <person name="Baker S.E."/>
            <person name="Ciuffetti L.M."/>
            <person name="Grigoriev I.V."/>
            <person name="Zhong S."/>
            <person name="Turgeon B.G."/>
        </authorList>
    </citation>
    <scope>NUCLEOTIDE SEQUENCE [LARGE SCALE GENOMIC DNA]</scope>
    <source>
        <strain evidence="3">C5 / ATCC 48332 / race O</strain>
    </source>
</reference>
<feature type="region of interest" description="Disordered" evidence="1">
    <location>
        <begin position="102"/>
        <end position="142"/>
    </location>
</feature>
<evidence type="ECO:0000313" key="3">
    <source>
        <dbReference type="Proteomes" id="UP000016936"/>
    </source>
</evidence>
<protein>
    <submittedName>
        <fullName evidence="2">Uncharacterized protein</fullName>
    </submittedName>
</protein>